<evidence type="ECO:0000313" key="2">
    <source>
        <dbReference type="EMBL" id="MDG5753302.1"/>
    </source>
</evidence>
<keyword evidence="1" id="KW-0238">DNA-binding</keyword>
<sequence length="228" mass="25801">MDQALKITNVLADPTRYHIYQYISKKHGDVTVQEIADAFAVHPNVARLHLTKLEDVHMLVSDTQKTGKGGRPSRVYRVSTTVVQLQFPFRDYQTLSKIAIEALISLGDPGKQALFQVGQKFGHVAIQQHILQHTTELSFEDKINIAKEAFHTAGLSPEFKVNNETKQVFYQVYNCPFKELATTTHAICDMHGAFMEGVFQTLFTDIDLQRTDSMLHSCKSCNYQLLAQ</sequence>
<dbReference type="Pfam" id="PF12840">
    <property type="entry name" value="HTH_20"/>
    <property type="match status" value="1"/>
</dbReference>
<accession>A0ABT6H1W7</accession>
<evidence type="ECO:0000256" key="1">
    <source>
        <dbReference type="ARBA" id="ARBA00023125"/>
    </source>
</evidence>
<dbReference type="InterPro" id="IPR036390">
    <property type="entry name" value="WH_DNA-bd_sf"/>
</dbReference>
<reference evidence="2 3" key="1">
    <citation type="submission" date="2023-04" db="EMBL/GenBank/DDBJ databases">
        <title>Ectobacillus antri isolated from activated sludge.</title>
        <authorList>
            <person name="Yan P."/>
            <person name="Liu X."/>
        </authorList>
    </citation>
    <scope>NUCLEOTIDE SEQUENCE [LARGE SCALE GENOMIC DNA]</scope>
    <source>
        <strain evidence="2 3">C18H</strain>
    </source>
</reference>
<dbReference type="Gene3D" id="1.10.10.10">
    <property type="entry name" value="Winged helix-like DNA-binding domain superfamily/Winged helix DNA-binding domain"/>
    <property type="match status" value="1"/>
</dbReference>
<keyword evidence="3" id="KW-1185">Reference proteome</keyword>
<dbReference type="Proteomes" id="UP001218246">
    <property type="component" value="Unassembled WGS sequence"/>
</dbReference>
<name>A0ABT6H1W7_9BACI</name>
<dbReference type="InterPro" id="IPR036388">
    <property type="entry name" value="WH-like_DNA-bd_sf"/>
</dbReference>
<gene>
    <name evidence="2" type="ORF">P6P90_04735</name>
</gene>
<dbReference type="SUPFAM" id="SSF46785">
    <property type="entry name" value="Winged helix' DNA-binding domain"/>
    <property type="match status" value="1"/>
</dbReference>
<organism evidence="2 3">
    <name type="scientific">Ectobacillus antri</name>
    <dbReference type="NCBI Taxonomy" id="2486280"/>
    <lineage>
        <taxon>Bacteria</taxon>
        <taxon>Bacillati</taxon>
        <taxon>Bacillota</taxon>
        <taxon>Bacilli</taxon>
        <taxon>Bacillales</taxon>
        <taxon>Bacillaceae</taxon>
        <taxon>Ectobacillus</taxon>
    </lineage>
</organism>
<dbReference type="InterPro" id="IPR011991">
    <property type="entry name" value="ArsR-like_HTH"/>
</dbReference>
<dbReference type="CDD" id="cd00090">
    <property type="entry name" value="HTH_ARSR"/>
    <property type="match status" value="1"/>
</dbReference>
<proteinExistence type="predicted"/>
<evidence type="ECO:0000313" key="3">
    <source>
        <dbReference type="Proteomes" id="UP001218246"/>
    </source>
</evidence>
<dbReference type="RefSeq" id="WP_124563403.1">
    <property type="nucleotide sequence ID" value="NZ_JARRRY010000001.1"/>
</dbReference>
<protein>
    <submittedName>
        <fullName evidence="2">Helix-turn-helix domain-containing protein</fullName>
    </submittedName>
</protein>
<comment type="caution">
    <text evidence="2">The sequence shown here is derived from an EMBL/GenBank/DDBJ whole genome shotgun (WGS) entry which is preliminary data.</text>
</comment>
<dbReference type="EMBL" id="JARULN010000002">
    <property type="protein sequence ID" value="MDG5753302.1"/>
    <property type="molecule type" value="Genomic_DNA"/>
</dbReference>